<keyword evidence="2" id="KW-0862">Zinc</keyword>
<protein>
    <recommendedName>
        <fullName evidence="2">Dipeptidase</fullName>
        <ecNumber evidence="2">3.4.13.19</ecNumber>
    </recommendedName>
</protein>
<comment type="catalytic activity">
    <reaction evidence="2">
        <text>an L-aminoacyl-L-amino acid + H2O = 2 an L-alpha-amino acid</text>
        <dbReference type="Rhea" id="RHEA:48940"/>
        <dbReference type="ChEBI" id="CHEBI:15377"/>
        <dbReference type="ChEBI" id="CHEBI:59869"/>
        <dbReference type="ChEBI" id="CHEBI:77460"/>
        <dbReference type="EC" id="3.4.13.19"/>
    </reaction>
</comment>
<proteinExistence type="inferred from homology"/>
<dbReference type="OrthoDB" id="445695at2759"/>
<sequence length="417" mass="47539">MEKPYAQIIVNWNQQRRTLIGNSLSRMMILRTFSLSCVALALYLLSLPRISHIWHSDRGSVYSEAPLIDGHNDFPIWIRAFYHNHLYQDNFTQPTELYGQVDFPRLRKGKLRGQFWSVYVECPKVYGNYSAAAYREIVHDTLQQIDLVQRLVKAYPEYLRHAYSAADIWKNFRGGPRISSLMGIEGLHQIGNSASILRMYRSLGVRYATLTHTCHNIYADSEEPHNPLHGGLSNAGKALVREMNRLGMIVDLSHTSFDTQRDALAASIAPVIFSHSNAYTLRNHTRNVPDEILQKLKRNDGVIMVTFYPSFLENDDVDASLNSVVSHIMYIGETIGYRHVGIGSDFDGMEKGPEALEDVSKYPDLIVELQKRQVKRVDILAVMGLNVLRVLEDVERISASMDDILPLEDDVKPFFNP</sequence>
<dbReference type="GO" id="GO:0070573">
    <property type="term" value="F:metallodipeptidase activity"/>
    <property type="evidence" value="ECO:0007669"/>
    <property type="project" value="InterPro"/>
</dbReference>
<keyword evidence="2" id="KW-0378">Hydrolase</keyword>
<dbReference type="PANTHER" id="PTHR10443:SF12">
    <property type="entry name" value="DIPEPTIDASE"/>
    <property type="match status" value="1"/>
</dbReference>
<comment type="similarity">
    <text evidence="2">Belongs to the metallo-dependent hydrolases superfamily. Peptidase M19 family.</text>
</comment>
<dbReference type="EMBL" id="ML977028">
    <property type="protein sequence ID" value="KAF1950200.1"/>
    <property type="molecule type" value="Genomic_DNA"/>
</dbReference>
<gene>
    <name evidence="3" type="ORF">CC80DRAFT_578880</name>
</gene>
<keyword evidence="2" id="KW-0479">Metal-binding</keyword>
<keyword evidence="4" id="KW-1185">Reference proteome</keyword>
<dbReference type="SUPFAM" id="SSF51556">
    <property type="entry name" value="Metallo-dependent hydrolases"/>
    <property type="match status" value="1"/>
</dbReference>
<keyword evidence="2" id="KW-0482">Metalloprotease</keyword>
<dbReference type="Proteomes" id="UP000800035">
    <property type="component" value="Unassembled WGS sequence"/>
</dbReference>
<dbReference type="InterPro" id="IPR008257">
    <property type="entry name" value="Pept_M19"/>
</dbReference>
<dbReference type="PANTHER" id="PTHR10443">
    <property type="entry name" value="MICROSOMAL DIPEPTIDASE"/>
    <property type="match status" value="1"/>
</dbReference>
<keyword evidence="1 2" id="KW-0224">Dipeptidase</keyword>
<keyword evidence="2" id="KW-0645">Protease</keyword>
<name>A0A6A5TD62_9PLEO</name>
<dbReference type="EC" id="3.4.13.19" evidence="2"/>
<comment type="cofactor">
    <cofactor evidence="2">
        <name>Zn(2+)</name>
        <dbReference type="ChEBI" id="CHEBI:29105"/>
    </cofactor>
</comment>
<dbReference type="CDD" id="cd01301">
    <property type="entry name" value="rDP_like"/>
    <property type="match status" value="1"/>
</dbReference>
<reference evidence="3" key="1">
    <citation type="journal article" date="2020" name="Stud. Mycol.">
        <title>101 Dothideomycetes genomes: a test case for predicting lifestyles and emergence of pathogens.</title>
        <authorList>
            <person name="Haridas S."/>
            <person name="Albert R."/>
            <person name="Binder M."/>
            <person name="Bloem J."/>
            <person name="Labutti K."/>
            <person name="Salamov A."/>
            <person name="Andreopoulos B."/>
            <person name="Baker S."/>
            <person name="Barry K."/>
            <person name="Bills G."/>
            <person name="Bluhm B."/>
            <person name="Cannon C."/>
            <person name="Castanera R."/>
            <person name="Culley D."/>
            <person name="Daum C."/>
            <person name="Ezra D."/>
            <person name="Gonzalez J."/>
            <person name="Henrissat B."/>
            <person name="Kuo A."/>
            <person name="Liang C."/>
            <person name="Lipzen A."/>
            <person name="Lutzoni F."/>
            <person name="Magnuson J."/>
            <person name="Mondo S."/>
            <person name="Nolan M."/>
            <person name="Ohm R."/>
            <person name="Pangilinan J."/>
            <person name="Park H.-J."/>
            <person name="Ramirez L."/>
            <person name="Alfaro M."/>
            <person name="Sun H."/>
            <person name="Tritt A."/>
            <person name="Yoshinaga Y."/>
            <person name="Zwiers L.-H."/>
            <person name="Turgeon B."/>
            <person name="Goodwin S."/>
            <person name="Spatafora J."/>
            <person name="Crous P."/>
            <person name="Grigoriev I."/>
        </authorList>
    </citation>
    <scope>NUCLEOTIDE SEQUENCE</scope>
    <source>
        <strain evidence="3">CBS 675.92</strain>
    </source>
</reference>
<dbReference type="Gene3D" id="3.20.20.140">
    <property type="entry name" value="Metal-dependent hydrolases"/>
    <property type="match status" value="1"/>
</dbReference>
<dbReference type="GO" id="GO:0046872">
    <property type="term" value="F:metal ion binding"/>
    <property type="evidence" value="ECO:0007669"/>
    <property type="project" value="UniProtKB-UniRule"/>
</dbReference>
<dbReference type="PROSITE" id="PS51365">
    <property type="entry name" value="RENAL_DIPEPTIDASE_2"/>
    <property type="match status" value="1"/>
</dbReference>
<dbReference type="Pfam" id="PF01244">
    <property type="entry name" value="Peptidase_M19"/>
    <property type="match status" value="1"/>
</dbReference>
<organism evidence="3 4">
    <name type="scientific">Byssothecium circinans</name>
    <dbReference type="NCBI Taxonomy" id="147558"/>
    <lineage>
        <taxon>Eukaryota</taxon>
        <taxon>Fungi</taxon>
        <taxon>Dikarya</taxon>
        <taxon>Ascomycota</taxon>
        <taxon>Pezizomycotina</taxon>
        <taxon>Dothideomycetes</taxon>
        <taxon>Pleosporomycetidae</taxon>
        <taxon>Pleosporales</taxon>
        <taxon>Massarineae</taxon>
        <taxon>Massarinaceae</taxon>
        <taxon>Byssothecium</taxon>
    </lineage>
</organism>
<evidence type="ECO:0000313" key="4">
    <source>
        <dbReference type="Proteomes" id="UP000800035"/>
    </source>
</evidence>
<evidence type="ECO:0000256" key="1">
    <source>
        <dbReference type="ARBA" id="ARBA00022997"/>
    </source>
</evidence>
<dbReference type="AlphaFoldDB" id="A0A6A5TD62"/>
<dbReference type="GO" id="GO:0006508">
    <property type="term" value="P:proteolysis"/>
    <property type="evidence" value="ECO:0007669"/>
    <property type="project" value="UniProtKB-KW"/>
</dbReference>
<evidence type="ECO:0000313" key="3">
    <source>
        <dbReference type="EMBL" id="KAF1950200.1"/>
    </source>
</evidence>
<evidence type="ECO:0000256" key="2">
    <source>
        <dbReference type="RuleBase" id="RU341113"/>
    </source>
</evidence>
<dbReference type="InterPro" id="IPR032466">
    <property type="entry name" value="Metal_Hydrolase"/>
</dbReference>
<accession>A0A6A5TD62</accession>